<evidence type="ECO:0000256" key="1">
    <source>
        <dbReference type="SAM" id="MobiDB-lite"/>
    </source>
</evidence>
<evidence type="ECO:0000313" key="4">
    <source>
        <dbReference type="Proteomes" id="UP000636709"/>
    </source>
</evidence>
<feature type="compositionally biased region" description="Polar residues" evidence="1">
    <location>
        <begin position="108"/>
        <end position="138"/>
    </location>
</feature>
<gene>
    <name evidence="3" type="ORF">HU200_008029</name>
    <name evidence="2" type="ORF">HU200_021346</name>
</gene>
<dbReference type="OrthoDB" id="693261at2759"/>
<evidence type="ECO:0008006" key="5">
    <source>
        <dbReference type="Google" id="ProtNLM"/>
    </source>
</evidence>
<protein>
    <recommendedName>
        <fullName evidence="5">DUF4283 domain-containing protein</fullName>
    </recommendedName>
</protein>
<dbReference type="EMBL" id="JACEFO010001663">
    <property type="protein sequence ID" value="KAF8724317.1"/>
    <property type="molecule type" value="Genomic_DNA"/>
</dbReference>
<evidence type="ECO:0000313" key="3">
    <source>
        <dbReference type="EMBL" id="KAF8765917.1"/>
    </source>
</evidence>
<feature type="region of interest" description="Disordered" evidence="1">
    <location>
        <begin position="74"/>
        <end position="138"/>
    </location>
</feature>
<sequence>MSKAWVNIFKIPKKLRELPVLWAITTNESSYGRVLVSILDSKAFPQKICVVIGDRWYDFPLKVESIIPGVESYVETSDDLDEDEREGNSGDSDAFRENDSGINKRPKSGQQPSDGNTNKEAINMDTTSNSNDQPQQVDATSLGKYRAMAEGTVDLVTGQHFEEMANKVIMEEDEVVPIHQLNKQSLGDVNGPHVVSVTLVKVSQSAPEFGQAHVEGQNCTSDRRPAHIAISAFEPTAPRVMLADKEVSIPEDVWVGSKLSAAVENFMPRKSIVDCPGQQVTIALLSNNYCTNLFLHNMMLCSG</sequence>
<dbReference type="Proteomes" id="UP000636709">
    <property type="component" value="Unassembled WGS sequence"/>
</dbReference>
<dbReference type="AlphaFoldDB" id="A0A835KTZ7"/>
<comment type="caution">
    <text evidence="3">The sequence shown here is derived from an EMBL/GenBank/DDBJ whole genome shotgun (WGS) entry which is preliminary data.</text>
</comment>
<feature type="compositionally biased region" description="Acidic residues" evidence="1">
    <location>
        <begin position="76"/>
        <end position="85"/>
    </location>
</feature>
<proteinExistence type="predicted"/>
<reference evidence="3" key="1">
    <citation type="submission" date="2020-07" db="EMBL/GenBank/DDBJ databases">
        <title>Genome sequence and genetic diversity analysis of an under-domesticated orphan crop, white fonio (Digitaria exilis).</title>
        <authorList>
            <person name="Bennetzen J.L."/>
            <person name="Chen S."/>
            <person name="Ma X."/>
            <person name="Wang X."/>
            <person name="Yssel A.E.J."/>
            <person name="Chaluvadi S.R."/>
            <person name="Johnson M."/>
            <person name="Gangashetty P."/>
            <person name="Hamidou F."/>
            <person name="Sanogo M.D."/>
            <person name="Zwaenepoel A."/>
            <person name="Wallace J."/>
            <person name="Van De Peer Y."/>
            <person name="Van Deynze A."/>
        </authorList>
    </citation>
    <scope>NUCLEOTIDE SEQUENCE</scope>
    <source>
        <tissue evidence="3">Leaves</tissue>
    </source>
</reference>
<organism evidence="3 4">
    <name type="scientific">Digitaria exilis</name>
    <dbReference type="NCBI Taxonomy" id="1010633"/>
    <lineage>
        <taxon>Eukaryota</taxon>
        <taxon>Viridiplantae</taxon>
        <taxon>Streptophyta</taxon>
        <taxon>Embryophyta</taxon>
        <taxon>Tracheophyta</taxon>
        <taxon>Spermatophyta</taxon>
        <taxon>Magnoliopsida</taxon>
        <taxon>Liliopsida</taxon>
        <taxon>Poales</taxon>
        <taxon>Poaceae</taxon>
        <taxon>PACMAD clade</taxon>
        <taxon>Panicoideae</taxon>
        <taxon>Panicodae</taxon>
        <taxon>Paniceae</taxon>
        <taxon>Anthephorinae</taxon>
        <taxon>Digitaria</taxon>
    </lineage>
</organism>
<evidence type="ECO:0000313" key="2">
    <source>
        <dbReference type="EMBL" id="KAF8724317.1"/>
    </source>
</evidence>
<keyword evidence="4" id="KW-1185">Reference proteome</keyword>
<accession>A0A835KTZ7</accession>
<name>A0A835KTZ7_9POAL</name>
<dbReference type="EMBL" id="JACEFO010000529">
    <property type="protein sequence ID" value="KAF8765917.1"/>
    <property type="molecule type" value="Genomic_DNA"/>
</dbReference>